<dbReference type="AlphaFoldDB" id="A0AAD9XBG5"/>
<evidence type="ECO:0000313" key="3">
    <source>
        <dbReference type="Proteomes" id="UP001280121"/>
    </source>
</evidence>
<dbReference type="Proteomes" id="UP001280121">
    <property type="component" value="Unassembled WGS sequence"/>
</dbReference>
<dbReference type="InterPro" id="IPR018289">
    <property type="entry name" value="MULE_transposase_dom"/>
</dbReference>
<feature type="domain" description="MULE transposase" evidence="1">
    <location>
        <begin position="17"/>
        <end position="96"/>
    </location>
</feature>
<gene>
    <name evidence="2" type="ORF">Ddye_009279</name>
</gene>
<comment type="caution">
    <text evidence="2">The sequence shown here is derived from an EMBL/GenBank/DDBJ whole genome shotgun (WGS) entry which is preliminary data.</text>
</comment>
<evidence type="ECO:0000313" key="2">
    <source>
        <dbReference type="EMBL" id="KAK2656227.1"/>
    </source>
</evidence>
<protein>
    <recommendedName>
        <fullName evidence="1">MULE transposase domain-containing protein</fullName>
    </recommendedName>
</protein>
<accession>A0AAD9XBG5</accession>
<proteinExistence type="predicted"/>
<dbReference type="PANTHER" id="PTHR31973:SF187">
    <property type="entry name" value="MUTATOR TRANSPOSASE MUDRA PROTEIN"/>
    <property type="match status" value="1"/>
</dbReference>
<dbReference type="PANTHER" id="PTHR31973">
    <property type="entry name" value="POLYPROTEIN, PUTATIVE-RELATED"/>
    <property type="match status" value="1"/>
</dbReference>
<keyword evidence="3" id="KW-1185">Reference proteome</keyword>
<dbReference type="EMBL" id="JANJYI010000003">
    <property type="protein sequence ID" value="KAK2656227.1"/>
    <property type="molecule type" value="Genomic_DNA"/>
</dbReference>
<dbReference type="Pfam" id="PF10551">
    <property type="entry name" value="MULE"/>
    <property type="match status" value="1"/>
</dbReference>
<name>A0AAD9XBG5_9ROSI</name>
<reference evidence="2" key="1">
    <citation type="journal article" date="2023" name="Plant J.">
        <title>Genome sequences and population genomics provide insights into the demographic history, inbreeding, and mutation load of two 'living fossil' tree species of Dipteronia.</title>
        <authorList>
            <person name="Feng Y."/>
            <person name="Comes H.P."/>
            <person name="Chen J."/>
            <person name="Zhu S."/>
            <person name="Lu R."/>
            <person name="Zhang X."/>
            <person name="Li P."/>
            <person name="Qiu J."/>
            <person name="Olsen K.M."/>
            <person name="Qiu Y."/>
        </authorList>
    </citation>
    <scope>NUCLEOTIDE SEQUENCE</scope>
    <source>
        <strain evidence="2">KIB01</strain>
    </source>
</reference>
<organism evidence="2 3">
    <name type="scientific">Dipteronia dyeriana</name>
    <dbReference type="NCBI Taxonomy" id="168575"/>
    <lineage>
        <taxon>Eukaryota</taxon>
        <taxon>Viridiplantae</taxon>
        <taxon>Streptophyta</taxon>
        <taxon>Embryophyta</taxon>
        <taxon>Tracheophyta</taxon>
        <taxon>Spermatophyta</taxon>
        <taxon>Magnoliopsida</taxon>
        <taxon>eudicotyledons</taxon>
        <taxon>Gunneridae</taxon>
        <taxon>Pentapetalae</taxon>
        <taxon>rosids</taxon>
        <taxon>malvids</taxon>
        <taxon>Sapindales</taxon>
        <taxon>Sapindaceae</taxon>
        <taxon>Hippocastanoideae</taxon>
        <taxon>Acereae</taxon>
        <taxon>Dipteronia</taxon>
    </lineage>
</organism>
<evidence type="ECO:0000259" key="1">
    <source>
        <dbReference type="Pfam" id="PF10551"/>
    </source>
</evidence>
<sequence>MSLGASLRGFRRFLLPVITVDGTHLKGRFGDTMFVATARDGNEQVYPITFGYGDSENNLSWEWFLDCLKGALSYIDDLVFIFDRHAIIETRISKRFYENIKKLYHRKDVTTIVDKTARAYTELEYNRHMEELQNLHPNAYDYVIDAGPHKWSRVHCPNRRDRNMDFTSLCADFYKRQTLIDLYSVPIIPVGHPYT</sequence>